<dbReference type="SUPFAM" id="SSF75011">
    <property type="entry name" value="3-carboxy-cis,cis-mucoante lactonizing enzyme"/>
    <property type="match status" value="1"/>
</dbReference>
<keyword evidence="2" id="KW-0812">Transmembrane</keyword>
<feature type="transmembrane region" description="Helical" evidence="2">
    <location>
        <begin position="242"/>
        <end position="259"/>
    </location>
</feature>
<feature type="compositionally biased region" description="Low complexity" evidence="1">
    <location>
        <begin position="174"/>
        <end position="183"/>
    </location>
</feature>
<reference evidence="3 4" key="1">
    <citation type="submission" date="2019-09" db="EMBL/GenBank/DDBJ databases">
        <title>FDA dAtabase for Regulatory Grade micrObial Sequences (FDA-ARGOS): Supporting development and validation of Infectious Disease Dx tests.</title>
        <authorList>
            <person name="Sciortino C."/>
            <person name="Tallon L."/>
            <person name="Sadzewicz L."/>
            <person name="Vavikolanu K."/>
            <person name="Mehta A."/>
            <person name="Aluvathingal J."/>
            <person name="Nadendla S."/>
            <person name="Nandy P."/>
            <person name="Geyer C."/>
            <person name="Yan Y."/>
            <person name="Sichtig H."/>
        </authorList>
    </citation>
    <scope>NUCLEOTIDE SEQUENCE [LARGE SCALE GENOMIC DNA]</scope>
    <source>
        <strain evidence="3 4">FDAARGOS_640</strain>
    </source>
</reference>
<evidence type="ECO:0008006" key="5">
    <source>
        <dbReference type="Google" id="ProtNLM"/>
    </source>
</evidence>
<sequence length="265" mass="27169">MRFAKNAPFTSANYPDTTANGVFFVALEDNGHVYALVLNGDNSAEVIADLDSKIGGAMGLDYDALTEQLWVMADDGDEGRLARFTFTGKESPVVVHMRRPANMPNVNNEGFALSDRCVEGARPAWFFQDGVEKGALTSVQVPCVFEGPTDDTGASDGAQLGDPAGEGTPGEPGGPAEPAVPGAPGEGEGPTDAEQSSDEQPAGESSQPGGAERGAAARPHESAAAGAPRAGQLPRTGAETRVLGGFACALVVAGAVLASRRTRRA</sequence>
<evidence type="ECO:0000256" key="1">
    <source>
        <dbReference type="SAM" id="MobiDB-lite"/>
    </source>
</evidence>
<dbReference type="EMBL" id="CP044108">
    <property type="protein sequence ID" value="QEU12508.1"/>
    <property type="molecule type" value="Genomic_DNA"/>
</dbReference>
<dbReference type="RefSeq" id="WP_150333639.1">
    <property type="nucleotide sequence ID" value="NZ_CP044108.1"/>
</dbReference>
<dbReference type="Proteomes" id="UP000323865">
    <property type="component" value="Chromosome"/>
</dbReference>
<evidence type="ECO:0000313" key="3">
    <source>
        <dbReference type="EMBL" id="QEU12508.1"/>
    </source>
</evidence>
<accession>A0ABX6A5M2</accession>
<proteinExistence type="predicted"/>
<keyword evidence="2" id="KW-0472">Membrane</keyword>
<protein>
    <recommendedName>
        <fullName evidence="5">Gram-positive cocci surface proteins LPxTG domain-containing protein</fullName>
    </recommendedName>
</protein>
<organism evidence="3 4">
    <name type="scientific">Dermabacter vaginalis</name>
    <dbReference type="NCBI Taxonomy" id="1630135"/>
    <lineage>
        <taxon>Bacteria</taxon>
        <taxon>Bacillati</taxon>
        <taxon>Actinomycetota</taxon>
        <taxon>Actinomycetes</taxon>
        <taxon>Micrococcales</taxon>
        <taxon>Dermabacteraceae</taxon>
        <taxon>Dermabacter</taxon>
    </lineage>
</organism>
<keyword evidence="4" id="KW-1185">Reference proteome</keyword>
<feature type="region of interest" description="Disordered" evidence="1">
    <location>
        <begin position="146"/>
        <end position="236"/>
    </location>
</feature>
<gene>
    <name evidence="3" type="ORF">FOB48_09440</name>
</gene>
<keyword evidence="2" id="KW-1133">Transmembrane helix</keyword>
<evidence type="ECO:0000256" key="2">
    <source>
        <dbReference type="SAM" id="Phobius"/>
    </source>
</evidence>
<name>A0ABX6A5M2_9MICO</name>
<evidence type="ECO:0000313" key="4">
    <source>
        <dbReference type="Proteomes" id="UP000323865"/>
    </source>
</evidence>